<gene>
    <name evidence="2" type="ORF">WMO62_00420</name>
</gene>
<accession>A0ABV1HY05</accession>
<keyword evidence="1" id="KW-0812">Transmembrane</keyword>
<sequence>MEQRTLVKWLKILVLFAAVCGLGLAGGVLPLAGQWLVESYPEFSYCFWPWLIFLWVLSIPCFWALYLAWKIFGNIEKDHAFTTENAEYMGRISFLAVADAVVLLVGNVLFWLIGMNHPGILLLCFVVTLIGIGFSVAAAALSHLIWKAADLQDQSDWTI</sequence>
<feature type="transmembrane region" description="Helical" evidence="1">
    <location>
        <begin position="12"/>
        <end position="35"/>
    </location>
</feature>
<feature type="transmembrane region" description="Helical" evidence="1">
    <location>
        <begin position="120"/>
        <end position="146"/>
    </location>
</feature>
<protein>
    <submittedName>
        <fullName evidence="2">DUF2975 domain-containing protein</fullName>
    </submittedName>
</protein>
<name>A0ABV1HY05_9FIRM</name>
<dbReference type="Pfam" id="PF11188">
    <property type="entry name" value="DUF2975"/>
    <property type="match status" value="1"/>
</dbReference>
<feature type="transmembrane region" description="Helical" evidence="1">
    <location>
        <begin position="92"/>
        <end position="114"/>
    </location>
</feature>
<organism evidence="2 3">
    <name type="scientific">Hominiventricola aquisgranensis</name>
    <dbReference type="NCBI Taxonomy" id="3133164"/>
    <lineage>
        <taxon>Bacteria</taxon>
        <taxon>Bacillati</taxon>
        <taxon>Bacillota</taxon>
        <taxon>Clostridia</taxon>
        <taxon>Lachnospirales</taxon>
        <taxon>Lachnospiraceae</taxon>
        <taxon>Hominiventricola</taxon>
    </lineage>
</organism>
<evidence type="ECO:0000313" key="2">
    <source>
        <dbReference type="EMBL" id="MEQ2577304.1"/>
    </source>
</evidence>
<comment type="caution">
    <text evidence="2">The sequence shown here is derived from an EMBL/GenBank/DDBJ whole genome shotgun (WGS) entry which is preliminary data.</text>
</comment>
<evidence type="ECO:0000256" key="1">
    <source>
        <dbReference type="SAM" id="Phobius"/>
    </source>
</evidence>
<keyword evidence="1" id="KW-1133">Transmembrane helix</keyword>
<feature type="transmembrane region" description="Helical" evidence="1">
    <location>
        <begin position="47"/>
        <end position="72"/>
    </location>
</feature>
<dbReference type="InterPro" id="IPR021354">
    <property type="entry name" value="DUF2975"/>
</dbReference>
<reference evidence="2 3" key="1">
    <citation type="submission" date="2024-03" db="EMBL/GenBank/DDBJ databases">
        <title>Human intestinal bacterial collection.</title>
        <authorList>
            <person name="Pauvert C."/>
            <person name="Hitch T.C.A."/>
            <person name="Clavel T."/>
        </authorList>
    </citation>
    <scope>NUCLEOTIDE SEQUENCE [LARGE SCALE GENOMIC DNA]</scope>
    <source>
        <strain evidence="2 3">CLA-AA-H78B</strain>
    </source>
</reference>
<dbReference type="RefSeq" id="WP_349143424.1">
    <property type="nucleotide sequence ID" value="NZ_JBBMFC010000001.1"/>
</dbReference>
<evidence type="ECO:0000313" key="3">
    <source>
        <dbReference type="Proteomes" id="UP001470288"/>
    </source>
</evidence>
<dbReference type="EMBL" id="JBBMFC010000001">
    <property type="protein sequence ID" value="MEQ2577304.1"/>
    <property type="molecule type" value="Genomic_DNA"/>
</dbReference>
<keyword evidence="1" id="KW-0472">Membrane</keyword>
<keyword evidence="3" id="KW-1185">Reference proteome</keyword>
<proteinExistence type="predicted"/>
<dbReference type="Proteomes" id="UP001470288">
    <property type="component" value="Unassembled WGS sequence"/>
</dbReference>